<dbReference type="Proteomes" id="UP000252733">
    <property type="component" value="Unassembled WGS sequence"/>
</dbReference>
<dbReference type="EMBL" id="QPIZ01000001">
    <property type="protein sequence ID" value="RCW39301.1"/>
    <property type="molecule type" value="Genomic_DNA"/>
</dbReference>
<evidence type="ECO:0000259" key="13">
    <source>
        <dbReference type="PROSITE" id="PS01124"/>
    </source>
</evidence>
<reference evidence="16 17" key="1">
    <citation type="submission" date="2018-07" db="EMBL/GenBank/DDBJ databases">
        <title>Freshwater and sediment microbial communities from various areas in North America, analyzing microbe dynamics in response to fracking.</title>
        <authorList>
            <person name="Lamendella R."/>
        </authorList>
    </citation>
    <scope>NUCLEOTIDE SEQUENCE [LARGE SCALE GENOMIC DNA]</scope>
    <source>
        <strain evidence="16 17">160A</strain>
    </source>
</reference>
<keyword evidence="3 11" id="KW-0597">Phosphoprotein</keyword>
<dbReference type="InterPro" id="IPR009057">
    <property type="entry name" value="Homeodomain-like_sf"/>
</dbReference>
<dbReference type="Gene3D" id="3.30.565.10">
    <property type="entry name" value="Histidine kinase-like ATPase, C-terminal domain"/>
    <property type="match status" value="1"/>
</dbReference>
<feature type="domain" description="Response regulatory" evidence="15">
    <location>
        <begin position="1086"/>
        <end position="1201"/>
    </location>
</feature>
<dbReference type="Gene3D" id="1.10.10.60">
    <property type="entry name" value="Homeodomain-like"/>
    <property type="match status" value="1"/>
</dbReference>
<dbReference type="InterPro" id="IPR011123">
    <property type="entry name" value="Y_Y_Y"/>
</dbReference>
<dbReference type="Gene3D" id="2.130.10.10">
    <property type="entry name" value="YVTN repeat-like/Quinoprotein amine dehydrogenase"/>
    <property type="match status" value="3"/>
</dbReference>
<evidence type="ECO:0000256" key="6">
    <source>
        <dbReference type="ARBA" id="ARBA00022777"/>
    </source>
</evidence>
<evidence type="ECO:0000313" key="17">
    <source>
        <dbReference type="Proteomes" id="UP000252733"/>
    </source>
</evidence>
<dbReference type="PANTHER" id="PTHR43547:SF2">
    <property type="entry name" value="HYBRID SIGNAL TRANSDUCTION HISTIDINE KINASE C"/>
    <property type="match status" value="1"/>
</dbReference>
<dbReference type="InterPro" id="IPR001789">
    <property type="entry name" value="Sig_transdc_resp-reg_receiver"/>
</dbReference>
<keyword evidence="9" id="KW-0805">Transcription regulation</keyword>
<keyword evidence="7" id="KW-0067">ATP-binding</keyword>
<evidence type="ECO:0000256" key="3">
    <source>
        <dbReference type="ARBA" id="ARBA00022553"/>
    </source>
</evidence>
<dbReference type="InterPro" id="IPR005467">
    <property type="entry name" value="His_kinase_dom"/>
</dbReference>
<dbReference type="SUPFAM" id="SSF46689">
    <property type="entry name" value="Homeodomain-like"/>
    <property type="match status" value="1"/>
</dbReference>
<dbReference type="EC" id="2.7.13.3" evidence="2"/>
<dbReference type="InterPro" id="IPR018060">
    <property type="entry name" value="HTH_AraC"/>
</dbReference>
<evidence type="ECO:0000256" key="11">
    <source>
        <dbReference type="PROSITE-ProRule" id="PRU00169"/>
    </source>
</evidence>
<evidence type="ECO:0000256" key="12">
    <source>
        <dbReference type="SAM" id="Phobius"/>
    </source>
</evidence>
<evidence type="ECO:0000259" key="15">
    <source>
        <dbReference type="PROSITE" id="PS50110"/>
    </source>
</evidence>
<keyword evidence="6 16" id="KW-0418">Kinase</keyword>
<dbReference type="Pfam" id="PF02518">
    <property type="entry name" value="HATPase_c"/>
    <property type="match status" value="1"/>
</dbReference>
<keyword evidence="12" id="KW-0472">Membrane</keyword>
<accession>A0A368VJZ1</accession>
<dbReference type="InterPro" id="IPR003661">
    <property type="entry name" value="HisK_dim/P_dom"/>
</dbReference>
<dbReference type="InterPro" id="IPR036097">
    <property type="entry name" value="HisK_dim/P_sf"/>
</dbReference>
<sequence length="1333" mass="150617">MSLRVPTYSLLTSVLLLTIFVATTGATSPLYFSNLTIEQGLPSNVTNSIVQDKHGFIWIGTQEGVCRYDGFKMLTFQHTGGPGSIPSNNISALICDDDRIWVGTWDGLCTINIHTFQIETINIGKNKTIRTLFRDKQGNIWIGTANGLLKHNPNNNIFNWFDSSNSGLSHNTIRSFHEADNGDLWIGTYDGLNRFRDGEITTFDVKGAYKPLLENNLIVSISEYSGNCDSLLWVGTETGLALFNTKTGDFKLYNSTNTNFSNEVIKTIYHASDSVLWLGTDFGLHVFDVQEESVTAYFHDPLINNTIANNVVWQILEDNKERVWLITSGGVSIANKSEPYYHLHEEFFSNKEPRIGNQIRDILTDRKGNVWLATIHGVVKKNEETERRTTYSSTSQTENKVLLDNVYALEEDKKQRIWIGTAGGINILDPKSQRMSAITAGKENGLTSNYISSIVQAPDGSFWVSAWEGGVFRTEAKGESPQNYQFTRIDSNGDGHLIRGNRSIYYAIGNQLWTLDAKKGKQPVSTVNGIIANGVITILRAGKNNSLWIGAENRLIQYQETSEEIREYHINVSHPQKIINLEEDNDGNLWGTTQNSIFRLDISRDKVITIPVEEGSPFKGFDSNCSAQKQNGNILFGGDNAYLEITPSHISYPESKPTMFISGLRVNNQAVTPSQKPDILKDDIAFSNQIDLKHHQNSLTFEFSALDYLYPDNGQFRYRLRPEQDQWLQSSGQKNYAVYANIKPGNYTLEVQGTNHLGVWSETKNLQIHIAPSIWLSKGFLTLYIVLIIGITYFIFRIYSYRQRLNNELKIVKIEKQHSEALYQAKIRFFTNISHEFRTPLGLIISPLKQLSKGDIKDPRFRRMIELAHRNAGRLYKLINQLLDFRKIESSQLQLIQQPVEINAFVREVYASFDDLAQRHQIDYQLQPLPEPHQYLLDADKVETILFNLLSNAFKYSSDEGTINVTLNITSSLNNAPTLEVSIRDFGSGIAEQDREHIFELFYRTDQKINSHEGSGIGLTLAMEYAQLHGGTIQLKSQPGEGSEFTLVLPAIETTEQHDIAKTENTLIPKSQDSSNASTLSPNAKRILIVDDNTDFLDYLKINMEEEYALTLAENGAQALRKATTDHPDLIISDVMMPVMDGMELCGSLKTNQATAHIPVILLTAKTLDMDKTEGMNRGADMYITKPFDIDFLKSSIHSLFRREEQMARYIRNQLLLTPEKEEPGEQPEEIFLKKVMSIIRHNLSNPDFSVEMLSSAVGMSATHLYRRLKSITGLSTRDIINNFRMQKAEQMLSNREGNITEVMYAVGFSSLSSFSKSFKAKFGVSPKGYMEK</sequence>
<dbReference type="PRINTS" id="PR00344">
    <property type="entry name" value="BCTRLSENSOR"/>
</dbReference>
<dbReference type="Pfam" id="PF07494">
    <property type="entry name" value="Reg_prop"/>
    <property type="match status" value="5"/>
</dbReference>
<keyword evidence="5" id="KW-0547">Nucleotide-binding</keyword>
<dbReference type="CDD" id="cd00075">
    <property type="entry name" value="HATPase"/>
    <property type="match status" value="1"/>
</dbReference>
<dbReference type="Gene3D" id="3.40.50.2300">
    <property type="match status" value="1"/>
</dbReference>
<evidence type="ECO:0000256" key="2">
    <source>
        <dbReference type="ARBA" id="ARBA00012438"/>
    </source>
</evidence>
<feature type="modified residue" description="4-aspartylphosphate" evidence="11">
    <location>
        <position position="1134"/>
    </location>
</feature>
<dbReference type="SMART" id="SM00342">
    <property type="entry name" value="HTH_ARAC"/>
    <property type="match status" value="1"/>
</dbReference>
<comment type="caution">
    <text evidence="16">The sequence shown here is derived from an EMBL/GenBank/DDBJ whole genome shotgun (WGS) entry which is preliminary data.</text>
</comment>
<dbReference type="InterPro" id="IPR003594">
    <property type="entry name" value="HATPase_dom"/>
</dbReference>
<dbReference type="PROSITE" id="PS50110">
    <property type="entry name" value="RESPONSE_REGULATORY"/>
    <property type="match status" value="1"/>
</dbReference>
<name>A0A368VJZ1_9BACT</name>
<keyword evidence="10" id="KW-0804">Transcription</keyword>
<dbReference type="GO" id="GO:0003700">
    <property type="term" value="F:DNA-binding transcription factor activity"/>
    <property type="evidence" value="ECO:0007669"/>
    <property type="project" value="InterPro"/>
</dbReference>
<dbReference type="Pfam" id="PF12833">
    <property type="entry name" value="HTH_18"/>
    <property type="match status" value="1"/>
</dbReference>
<dbReference type="FunFam" id="1.10.287.130:FF:000045">
    <property type="entry name" value="Two-component system sensor histidine kinase/response regulator"/>
    <property type="match status" value="1"/>
</dbReference>
<dbReference type="GO" id="GO:0043565">
    <property type="term" value="F:sequence-specific DNA binding"/>
    <property type="evidence" value="ECO:0007669"/>
    <property type="project" value="InterPro"/>
</dbReference>
<dbReference type="InterPro" id="IPR013783">
    <property type="entry name" value="Ig-like_fold"/>
</dbReference>
<dbReference type="InterPro" id="IPR036890">
    <property type="entry name" value="HATPase_C_sf"/>
</dbReference>
<dbReference type="PROSITE" id="PS50109">
    <property type="entry name" value="HIS_KIN"/>
    <property type="match status" value="1"/>
</dbReference>
<evidence type="ECO:0000256" key="9">
    <source>
        <dbReference type="ARBA" id="ARBA00023015"/>
    </source>
</evidence>
<dbReference type="Pfam" id="PF00512">
    <property type="entry name" value="HisKA"/>
    <property type="match status" value="1"/>
</dbReference>
<keyword evidence="4" id="KW-0808">Transferase</keyword>
<comment type="catalytic activity">
    <reaction evidence="1">
        <text>ATP + protein L-histidine = ADP + protein N-phospho-L-histidine.</text>
        <dbReference type="EC" id="2.7.13.3"/>
    </reaction>
</comment>
<dbReference type="FunFam" id="3.30.565.10:FF:000037">
    <property type="entry name" value="Hybrid sensor histidine kinase/response regulator"/>
    <property type="match status" value="1"/>
</dbReference>
<dbReference type="SUPFAM" id="SSF47384">
    <property type="entry name" value="Homodimeric domain of signal transducing histidine kinase"/>
    <property type="match status" value="1"/>
</dbReference>
<dbReference type="Pfam" id="PF07495">
    <property type="entry name" value="Y_Y_Y"/>
    <property type="match status" value="1"/>
</dbReference>
<dbReference type="PANTHER" id="PTHR43547">
    <property type="entry name" value="TWO-COMPONENT HISTIDINE KINASE"/>
    <property type="match status" value="1"/>
</dbReference>
<dbReference type="PROSITE" id="PS01124">
    <property type="entry name" value="HTH_ARAC_FAMILY_2"/>
    <property type="match status" value="1"/>
</dbReference>
<evidence type="ECO:0000256" key="7">
    <source>
        <dbReference type="ARBA" id="ARBA00022840"/>
    </source>
</evidence>
<dbReference type="RefSeq" id="WP_114436120.1">
    <property type="nucleotide sequence ID" value="NZ_QPIZ01000001.1"/>
</dbReference>
<dbReference type="InterPro" id="IPR015943">
    <property type="entry name" value="WD40/YVTN_repeat-like_dom_sf"/>
</dbReference>
<keyword evidence="12" id="KW-0812">Transmembrane</keyword>
<evidence type="ECO:0000256" key="4">
    <source>
        <dbReference type="ARBA" id="ARBA00022679"/>
    </source>
</evidence>
<dbReference type="InterPro" id="IPR004358">
    <property type="entry name" value="Sig_transdc_His_kin-like_C"/>
</dbReference>
<proteinExistence type="predicted"/>
<evidence type="ECO:0000256" key="8">
    <source>
        <dbReference type="ARBA" id="ARBA00023012"/>
    </source>
</evidence>
<feature type="domain" description="HTH araC/xylS-type" evidence="13">
    <location>
        <begin position="1234"/>
        <end position="1333"/>
    </location>
</feature>
<evidence type="ECO:0000313" key="16">
    <source>
        <dbReference type="EMBL" id="RCW39301.1"/>
    </source>
</evidence>
<dbReference type="SUPFAM" id="SSF63829">
    <property type="entry name" value="Calcium-dependent phosphotriesterase"/>
    <property type="match status" value="3"/>
</dbReference>
<gene>
    <name evidence="16" type="ORF">DFO77_10169</name>
</gene>
<feature type="domain" description="Histidine kinase" evidence="14">
    <location>
        <begin position="832"/>
        <end position="1053"/>
    </location>
</feature>
<dbReference type="CDD" id="cd00082">
    <property type="entry name" value="HisKA"/>
    <property type="match status" value="1"/>
</dbReference>
<dbReference type="SMART" id="SM00387">
    <property type="entry name" value="HATPase_c"/>
    <property type="match status" value="1"/>
</dbReference>
<organism evidence="16 17">
    <name type="scientific">Marinilabilia salmonicolor</name>
    <dbReference type="NCBI Taxonomy" id="989"/>
    <lineage>
        <taxon>Bacteria</taxon>
        <taxon>Pseudomonadati</taxon>
        <taxon>Bacteroidota</taxon>
        <taxon>Bacteroidia</taxon>
        <taxon>Marinilabiliales</taxon>
        <taxon>Marinilabiliaceae</taxon>
        <taxon>Marinilabilia</taxon>
    </lineage>
</organism>
<dbReference type="InterPro" id="IPR011006">
    <property type="entry name" value="CheY-like_superfamily"/>
</dbReference>
<feature type="transmembrane region" description="Helical" evidence="12">
    <location>
        <begin position="775"/>
        <end position="796"/>
    </location>
</feature>
<dbReference type="Gene3D" id="2.60.40.10">
    <property type="entry name" value="Immunoglobulins"/>
    <property type="match status" value="1"/>
</dbReference>
<evidence type="ECO:0000256" key="10">
    <source>
        <dbReference type="ARBA" id="ARBA00023163"/>
    </source>
</evidence>
<keyword evidence="12" id="KW-1133">Transmembrane helix</keyword>
<evidence type="ECO:0000256" key="5">
    <source>
        <dbReference type="ARBA" id="ARBA00022741"/>
    </source>
</evidence>
<dbReference type="InterPro" id="IPR011110">
    <property type="entry name" value="Reg_prop"/>
</dbReference>
<dbReference type="GO" id="GO:0000155">
    <property type="term" value="F:phosphorelay sensor kinase activity"/>
    <property type="evidence" value="ECO:0007669"/>
    <property type="project" value="InterPro"/>
</dbReference>
<protein>
    <recommendedName>
        <fullName evidence="2">histidine kinase</fullName>
        <ecNumber evidence="2">2.7.13.3</ecNumber>
    </recommendedName>
</protein>
<evidence type="ECO:0000259" key="14">
    <source>
        <dbReference type="PROSITE" id="PS50109"/>
    </source>
</evidence>
<dbReference type="Gene3D" id="1.10.287.130">
    <property type="match status" value="1"/>
</dbReference>
<dbReference type="GO" id="GO:0005524">
    <property type="term" value="F:ATP binding"/>
    <property type="evidence" value="ECO:0007669"/>
    <property type="project" value="UniProtKB-KW"/>
</dbReference>
<evidence type="ECO:0000256" key="1">
    <source>
        <dbReference type="ARBA" id="ARBA00000085"/>
    </source>
</evidence>
<keyword evidence="17" id="KW-1185">Reference proteome</keyword>
<dbReference type="SMART" id="SM00448">
    <property type="entry name" value="REC"/>
    <property type="match status" value="1"/>
</dbReference>
<dbReference type="SMART" id="SM00388">
    <property type="entry name" value="HisKA"/>
    <property type="match status" value="1"/>
</dbReference>
<dbReference type="Pfam" id="PF00072">
    <property type="entry name" value="Response_reg"/>
    <property type="match status" value="1"/>
</dbReference>
<dbReference type="SUPFAM" id="SSF55874">
    <property type="entry name" value="ATPase domain of HSP90 chaperone/DNA topoisomerase II/histidine kinase"/>
    <property type="match status" value="1"/>
</dbReference>
<keyword evidence="8" id="KW-0902">Two-component regulatory system</keyword>
<dbReference type="SUPFAM" id="SSF52172">
    <property type="entry name" value="CheY-like"/>
    <property type="match status" value="1"/>
</dbReference>